<protein>
    <recommendedName>
        <fullName evidence="3">OsmC family peroxiredoxin</fullName>
    </recommendedName>
</protein>
<proteinExistence type="predicted"/>
<dbReference type="SUPFAM" id="SSF82784">
    <property type="entry name" value="OsmC-like"/>
    <property type="match status" value="1"/>
</dbReference>
<sequence>MNNLEIIVYYEPNFEDLGIIKNGLRSNLKSILTNNNGQYLSPKELFCLSLVICFYKTIKKNFNMLDIKIKVDCKTCLDQQKNMYFNINLFCGIPDFSNDKIKEIMELAHKKCPISKMLNQYPYIKLYPVSYDEIKINYL</sequence>
<dbReference type="RefSeq" id="WP_144658446.1">
    <property type="nucleotide sequence ID" value="NZ_VIAE01000006.1"/>
</dbReference>
<gene>
    <name evidence="1" type="ORF">MDPP_00272</name>
</gene>
<dbReference type="AlphaFoldDB" id="A0A559KJ94"/>
<comment type="caution">
    <text evidence="1">The sequence shown here is derived from an EMBL/GenBank/DDBJ whole genome shotgun (WGS) entry which is preliminary data.</text>
</comment>
<evidence type="ECO:0008006" key="3">
    <source>
        <dbReference type="Google" id="ProtNLM"/>
    </source>
</evidence>
<dbReference type="EMBL" id="VIAE01000006">
    <property type="protein sequence ID" value="TVY12204.1"/>
    <property type="molecule type" value="Genomic_DNA"/>
</dbReference>
<dbReference type="Proteomes" id="UP000320078">
    <property type="component" value="Unassembled WGS sequence"/>
</dbReference>
<dbReference type="InterPro" id="IPR036102">
    <property type="entry name" value="OsmC/Ohrsf"/>
</dbReference>
<evidence type="ECO:0000313" key="1">
    <source>
        <dbReference type="EMBL" id="TVY12204.1"/>
    </source>
</evidence>
<organism evidence="1 2">
    <name type="scientific">Candidatus Phytoplasma pini</name>
    <dbReference type="NCBI Taxonomy" id="267362"/>
    <lineage>
        <taxon>Bacteria</taxon>
        <taxon>Bacillati</taxon>
        <taxon>Mycoplasmatota</taxon>
        <taxon>Mollicutes</taxon>
        <taxon>Acholeplasmatales</taxon>
        <taxon>Acholeplasmataceae</taxon>
        <taxon>Candidatus Phytoplasma</taxon>
    </lineage>
</organism>
<evidence type="ECO:0000313" key="2">
    <source>
        <dbReference type="Proteomes" id="UP000320078"/>
    </source>
</evidence>
<keyword evidence="2" id="KW-1185">Reference proteome</keyword>
<name>A0A559KJ94_9MOLU</name>
<accession>A0A559KJ94</accession>
<dbReference type="InterPro" id="IPR003718">
    <property type="entry name" value="OsmC/Ohr_fam"/>
</dbReference>
<reference evidence="1 2" key="1">
    <citation type="submission" date="2019-06" db="EMBL/GenBank/DDBJ databases">
        <title>Draft Genome Sequence of Candidatus Phytoplasma pini-Related Strain MDPP: A Resource for Comparative Genomics of Gymnosperm-infecting Phytoplasmas.</title>
        <authorList>
            <person name="Cai W."/>
            <person name="Costanzo S."/>
            <person name="Shao J."/>
            <person name="Zhao Y."/>
            <person name="Davis R."/>
        </authorList>
    </citation>
    <scope>NUCLEOTIDE SEQUENCE [LARGE SCALE GENOMIC DNA]</scope>
    <source>
        <strain evidence="1 2">MDPP</strain>
    </source>
</reference>
<dbReference type="Gene3D" id="3.30.300.20">
    <property type="match status" value="1"/>
</dbReference>
<dbReference type="OrthoDB" id="386100at2"/>
<dbReference type="Pfam" id="PF02566">
    <property type="entry name" value="OsmC"/>
    <property type="match status" value="1"/>
</dbReference>
<dbReference type="InterPro" id="IPR015946">
    <property type="entry name" value="KH_dom-like_a/b"/>
</dbReference>